<dbReference type="InterPro" id="IPR011009">
    <property type="entry name" value="Kinase-like_dom_sf"/>
</dbReference>
<evidence type="ECO:0000313" key="9">
    <source>
        <dbReference type="RefSeq" id="XP_016478677.1"/>
    </source>
</evidence>
<dbReference type="OrthoDB" id="1250250at2759"/>
<dbReference type="RefSeq" id="XP_016478677.1">
    <property type="nucleotide sequence ID" value="XM_016623191.2"/>
</dbReference>
<evidence type="ECO:0000256" key="4">
    <source>
        <dbReference type="ARBA" id="ARBA00022840"/>
    </source>
</evidence>
<keyword evidence="8" id="KW-1185">Reference proteome</keyword>
<dbReference type="PROSITE" id="PS00107">
    <property type="entry name" value="PROTEIN_KINASE_ATP"/>
    <property type="match status" value="1"/>
</dbReference>
<dbReference type="CDD" id="cd06606">
    <property type="entry name" value="STKc_MAPKKK"/>
    <property type="match status" value="1"/>
</dbReference>
<gene>
    <name evidence="9" type="primary">LOC107800051</name>
</gene>
<organism evidence="8 9">
    <name type="scientific">Nicotiana tabacum</name>
    <name type="common">Common tobacco</name>
    <dbReference type="NCBI Taxonomy" id="4097"/>
    <lineage>
        <taxon>Eukaryota</taxon>
        <taxon>Viridiplantae</taxon>
        <taxon>Streptophyta</taxon>
        <taxon>Embryophyta</taxon>
        <taxon>Tracheophyta</taxon>
        <taxon>Spermatophyta</taxon>
        <taxon>Magnoliopsida</taxon>
        <taxon>eudicotyledons</taxon>
        <taxon>Gunneridae</taxon>
        <taxon>Pentapetalae</taxon>
        <taxon>asterids</taxon>
        <taxon>lamiids</taxon>
        <taxon>Solanales</taxon>
        <taxon>Solanaceae</taxon>
        <taxon>Nicotianoideae</taxon>
        <taxon>Nicotianeae</taxon>
        <taxon>Nicotiana</taxon>
    </lineage>
</organism>
<reference evidence="9" key="2">
    <citation type="submission" date="2025-08" db="UniProtKB">
        <authorList>
            <consortium name="RefSeq"/>
        </authorList>
    </citation>
    <scope>IDENTIFICATION</scope>
    <source>
        <tissue evidence="9">Leaf</tissue>
    </source>
</reference>
<evidence type="ECO:0000259" key="7">
    <source>
        <dbReference type="PROSITE" id="PS50011"/>
    </source>
</evidence>
<dbReference type="Gene3D" id="1.10.510.10">
    <property type="entry name" value="Transferase(Phosphotransferase) domain 1"/>
    <property type="match status" value="1"/>
</dbReference>
<dbReference type="Proteomes" id="UP000790787">
    <property type="component" value="Chromosome 8"/>
</dbReference>
<dbReference type="InterPro" id="IPR052751">
    <property type="entry name" value="Plant_MAPKKK"/>
</dbReference>
<dbReference type="STRING" id="4097.A0A1S4APK1"/>
<dbReference type="RefSeq" id="XP_016478677.1">
    <property type="nucleotide sequence ID" value="XM_016623191.1"/>
</dbReference>
<protein>
    <submittedName>
        <fullName evidence="9">Mitogen-activated protein kinase kinase kinase 20-like</fullName>
    </submittedName>
    <submittedName>
        <fullName evidence="9">Serine/threonine-protein kinase greatwall-like</fullName>
    </submittedName>
</protein>
<dbReference type="InterPro" id="IPR017441">
    <property type="entry name" value="Protein_kinase_ATP_BS"/>
</dbReference>
<feature type="binding site" evidence="5">
    <location>
        <position position="62"/>
    </location>
    <ligand>
        <name>ATP</name>
        <dbReference type="ChEBI" id="CHEBI:30616"/>
    </ligand>
</feature>
<dbReference type="InterPro" id="IPR008271">
    <property type="entry name" value="Ser/Thr_kinase_AS"/>
</dbReference>
<dbReference type="InterPro" id="IPR000719">
    <property type="entry name" value="Prot_kinase_dom"/>
</dbReference>
<accession>A0A1S4APK1</accession>
<keyword evidence="6" id="KW-0723">Serine/threonine-protein kinase</keyword>
<dbReference type="PANTHER" id="PTHR48011:SF64">
    <property type="entry name" value="MITOGEN-ACTIVATED PROTEIN KINASE KINASE KINASE 3-LIKE"/>
    <property type="match status" value="1"/>
</dbReference>
<evidence type="ECO:0000256" key="6">
    <source>
        <dbReference type="RuleBase" id="RU000304"/>
    </source>
</evidence>
<dbReference type="GeneID" id="107800051"/>
<dbReference type="PROSITE" id="PS00108">
    <property type="entry name" value="PROTEIN_KINASE_ST"/>
    <property type="match status" value="1"/>
</dbReference>
<keyword evidence="4 5" id="KW-0067">ATP-binding</keyword>
<dbReference type="SMR" id="A0A1S4APK1"/>
<dbReference type="OMA" id="TKEDWIN"/>
<evidence type="ECO:0000256" key="5">
    <source>
        <dbReference type="PROSITE-ProRule" id="PRU10141"/>
    </source>
</evidence>
<dbReference type="GO" id="GO:0007165">
    <property type="term" value="P:signal transduction"/>
    <property type="evidence" value="ECO:0000318"/>
    <property type="project" value="GO_Central"/>
</dbReference>
<dbReference type="GO" id="GO:0004674">
    <property type="term" value="F:protein serine/threonine kinase activity"/>
    <property type="evidence" value="ECO:0007669"/>
    <property type="project" value="UniProtKB-KW"/>
</dbReference>
<dbReference type="GO" id="GO:0005524">
    <property type="term" value="F:ATP binding"/>
    <property type="evidence" value="ECO:0007669"/>
    <property type="project" value="UniProtKB-UniRule"/>
</dbReference>
<dbReference type="KEGG" id="nta:107800051"/>
<keyword evidence="2 5" id="KW-0547">Nucleotide-binding</keyword>
<evidence type="ECO:0000256" key="2">
    <source>
        <dbReference type="ARBA" id="ARBA00022741"/>
    </source>
</evidence>
<comment type="similarity">
    <text evidence="6">Belongs to the protein kinase superfamily.</text>
</comment>
<dbReference type="Pfam" id="PF00069">
    <property type="entry name" value="Pkinase"/>
    <property type="match status" value="1"/>
</dbReference>
<feature type="domain" description="Protein kinase" evidence="7">
    <location>
        <begin position="25"/>
        <end position="292"/>
    </location>
</feature>
<proteinExistence type="inferred from homology"/>
<dbReference type="AlphaFoldDB" id="A0A1S4APK1"/>
<dbReference type="PANTHER" id="PTHR48011">
    <property type="entry name" value="CCR4-NOT TRANSCRIPTIONAL COMPLEX SUBUNIT CAF120-RELATED"/>
    <property type="match status" value="1"/>
</dbReference>
<dbReference type="SUPFAM" id="SSF56112">
    <property type="entry name" value="Protein kinase-like (PK-like)"/>
    <property type="match status" value="1"/>
</dbReference>
<keyword evidence="1" id="KW-0808">Transferase</keyword>
<reference evidence="8" key="1">
    <citation type="journal article" date="2014" name="Nat. Commun.">
        <title>The tobacco genome sequence and its comparison with those of tomato and potato.</title>
        <authorList>
            <person name="Sierro N."/>
            <person name="Battey J.N."/>
            <person name="Ouadi S."/>
            <person name="Bakaher N."/>
            <person name="Bovet L."/>
            <person name="Willig A."/>
            <person name="Goepfert S."/>
            <person name="Peitsch M.C."/>
            <person name="Ivanov N.V."/>
        </authorList>
    </citation>
    <scope>NUCLEOTIDE SEQUENCE [LARGE SCALE GENOMIC DNA]</scope>
</reference>
<dbReference type="GO" id="GO:0004672">
    <property type="term" value="F:protein kinase activity"/>
    <property type="evidence" value="ECO:0000318"/>
    <property type="project" value="GO_Central"/>
</dbReference>
<evidence type="ECO:0000256" key="1">
    <source>
        <dbReference type="ARBA" id="ARBA00022679"/>
    </source>
</evidence>
<keyword evidence="3" id="KW-0418">Kinase</keyword>
<sequence>MTEQRERDFFANGCYGAEEMASLLWKRVRILGEGGFGVVSLASTSDNQPPTLERLPPLIAIKSCLLHRSQSLQDEEAFLSMFADSPYVIHCFRPNIELQDGVAVYNLLLEYASGGSLADHLHNYNSGKGLSEFEVRKHTRNVVLGLVHIHSRGVIHCDIKPDNILLVGTDETAKIADFGLSMTLEQTRAEKHGLRGTERYLAPESLVDEKYGPEVDIWALGCTVYELMTGTPLWESDEDSQDSNVLYRIGFEEPMFQNAKLSNEAQDFLKRCLVKNPASRWTAEMLLNHPFLNSYKVADSNVQPATKTTKKLKIILRKPQQKIAFKNPSSRCTGDMLLNHPSSKVEDNIQPATKTTKKIKIILRRPQQKIAFKIQPHNRDLIIGH</sequence>
<dbReference type="PROSITE" id="PS50011">
    <property type="entry name" value="PROTEIN_KINASE_DOM"/>
    <property type="match status" value="1"/>
</dbReference>
<name>A0A1S4APK1_TOBAC</name>
<dbReference type="SMART" id="SM00220">
    <property type="entry name" value="S_TKc"/>
    <property type="match status" value="1"/>
</dbReference>
<evidence type="ECO:0000256" key="3">
    <source>
        <dbReference type="ARBA" id="ARBA00022777"/>
    </source>
</evidence>
<dbReference type="PaxDb" id="4097-A0A1S4APK1"/>
<evidence type="ECO:0000313" key="8">
    <source>
        <dbReference type="Proteomes" id="UP000790787"/>
    </source>
</evidence>